<evidence type="ECO:0000313" key="2">
    <source>
        <dbReference type="EMBL" id="RVE69644.1"/>
    </source>
</evidence>
<sequence length="79" mass="9068">MLICLRSMGDLKPGSARQRWQVGAGGRKGERKLVRGRRPQKQERNPPRFNNCAQVRRKLSGIHLLDGSIRNQLIPCRCF</sequence>
<evidence type="ECO:0000313" key="3">
    <source>
        <dbReference type="Proteomes" id="UP000283210"/>
    </source>
</evidence>
<keyword evidence="3" id="KW-1185">Reference proteome</keyword>
<evidence type="ECO:0000256" key="1">
    <source>
        <dbReference type="SAM" id="MobiDB-lite"/>
    </source>
</evidence>
<reference evidence="2 3" key="1">
    <citation type="submission" date="2018-11" db="EMBL/GenBank/DDBJ databases">
        <authorList>
            <person name="Lopez-Roques C."/>
            <person name="Donnadieu C."/>
            <person name="Bouchez O."/>
            <person name="Klopp C."/>
            <person name="Cabau C."/>
            <person name="Zahm M."/>
        </authorList>
    </citation>
    <scope>NUCLEOTIDE SEQUENCE [LARGE SCALE GENOMIC DNA]</scope>
    <source>
        <strain evidence="2">RS831</strain>
        <tissue evidence="2">Whole body</tissue>
    </source>
</reference>
<name>A0A3S2MLM6_ORYJA</name>
<dbReference type="EMBL" id="CM012444">
    <property type="protein sequence ID" value="RVE69644.1"/>
    <property type="molecule type" value="Genomic_DNA"/>
</dbReference>
<dbReference type="AlphaFoldDB" id="A0A3S2MLM6"/>
<gene>
    <name evidence="2" type="ORF">OJAV_G00079700</name>
</gene>
<dbReference type="Proteomes" id="UP000283210">
    <property type="component" value="Chromosome 8"/>
</dbReference>
<accession>A0A3S2MLM6</accession>
<reference evidence="2 3" key="2">
    <citation type="submission" date="2019-01" db="EMBL/GenBank/DDBJ databases">
        <title>A chromosome length genome reference of the Java medaka (oryzias javanicus).</title>
        <authorList>
            <person name="Herpin A."/>
            <person name="Takehana Y."/>
            <person name="Naruse K."/>
            <person name="Ansai S."/>
            <person name="Kawaguchi M."/>
        </authorList>
    </citation>
    <scope>NUCLEOTIDE SEQUENCE [LARGE SCALE GENOMIC DNA]</scope>
    <source>
        <strain evidence="2">RS831</strain>
        <tissue evidence="2">Whole body</tissue>
    </source>
</reference>
<protein>
    <submittedName>
        <fullName evidence="2">Uncharacterized protein</fullName>
    </submittedName>
</protein>
<proteinExistence type="predicted"/>
<organism evidence="2 3">
    <name type="scientific">Oryzias javanicus</name>
    <name type="common">Javanese ricefish</name>
    <name type="synonym">Aplocheilus javanicus</name>
    <dbReference type="NCBI Taxonomy" id="123683"/>
    <lineage>
        <taxon>Eukaryota</taxon>
        <taxon>Metazoa</taxon>
        <taxon>Chordata</taxon>
        <taxon>Craniata</taxon>
        <taxon>Vertebrata</taxon>
        <taxon>Euteleostomi</taxon>
        <taxon>Actinopterygii</taxon>
        <taxon>Neopterygii</taxon>
        <taxon>Teleostei</taxon>
        <taxon>Neoteleostei</taxon>
        <taxon>Acanthomorphata</taxon>
        <taxon>Ovalentaria</taxon>
        <taxon>Atherinomorphae</taxon>
        <taxon>Beloniformes</taxon>
        <taxon>Adrianichthyidae</taxon>
        <taxon>Oryziinae</taxon>
        <taxon>Oryzias</taxon>
    </lineage>
</organism>
<feature type="region of interest" description="Disordered" evidence="1">
    <location>
        <begin position="15"/>
        <end position="49"/>
    </location>
</feature>